<dbReference type="OrthoDB" id="8110916at2759"/>
<dbReference type="GO" id="GO:0005524">
    <property type="term" value="F:ATP binding"/>
    <property type="evidence" value="ECO:0007669"/>
    <property type="project" value="UniProtKB-KW"/>
</dbReference>
<comment type="catalytic activity">
    <reaction evidence="6 7">
        <text>(6S)-NADPHX + ATP = ADP + phosphate + NADPH + H(+)</text>
        <dbReference type="Rhea" id="RHEA:32231"/>
        <dbReference type="ChEBI" id="CHEBI:15378"/>
        <dbReference type="ChEBI" id="CHEBI:30616"/>
        <dbReference type="ChEBI" id="CHEBI:43474"/>
        <dbReference type="ChEBI" id="CHEBI:57783"/>
        <dbReference type="ChEBI" id="CHEBI:64076"/>
        <dbReference type="ChEBI" id="CHEBI:456216"/>
        <dbReference type="EC" id="4.2.1.93"/>
    </reaction>
</comment>
<sequence>MIRGASKMGLDLVQELLPQLGKNLTKGDCGRIGVVGGSAEYTGAPYFAAISAFKAGADLSHIFCPQAAAPVIKGYNPDLIVHPTLECIPHVERLDSFVFGPGLGREQPQRLRSHLEELVQKAKLKPVIIDADGLYLLRSQPSFFQGEDVSVILTPNHREFVRLMGDFAEEWSRLDLQEQVKRTAALFGVTILRKGEVDVISNGTTTVVVDSSGCPRRCGGQGDLLSGTTAVFAYYAQKKGLPDALLKGAQASCELIRAAALNCFNRLGRPMTANDMVDDIAALIRSIDSLTNSTV</sequence>
<feature type="binding site" evidence="7">
    <location>
        <begin position="213"/>
        <end position="222"/>
    </location>
    <ligand>
        <name>ATP</name>
        <dbReference type="ChEBI" id="CHEBI:30616"/>
    </ligand>
</feature>
<evidence type="ECO:0000256" key="5">
    <source>
        <dbReference type="ARBA" id="ARBA00023239"/>
    </source>
</evidence>
<dbReference type="PANTHER" id="PTHR12592">
    <property type="entry name" value="ATP-DEPENDENT (S)-NAD(P)H-HYDRATE DEHYDRATASE FAMILY MEMBER"/>
    <property type="match status" value="1"/>
</dbReference>
<name>A0A4U5MHC0_STECR</name>
<feature type="binding site" evidence="7">
    <location>
        <position position="223"/>
    </location>
    <ligand>
        <name>(6S)-NADPHX</name>
        <dbReference type="ChEBI" id="CHEBI:64076"/>
    </ligand>
</feature>
<proteinExistence type="inferred from homology"/>
<reference evidence="9 10" key="2">
    <citation type="journal article" date="2019" name="G3 (Bethesda)">
        <title>Hybrid Assembly of the Genome of the Entomopathogenic Nematode Steinernema carpocapsae Identifies the X-Chromosome.</title>
        <authorList>
            <person name="Serra L."/>
            <person name="Macchietto M."/>
            <person name="Macias-Munoz A."/>
            <person name="McGill C.J."/>
            <person name="Rodriguez I.M."/>
            <person name="Rodriguez B."/>
            <person name="Murad R."/>
            <person name="Mortazavi A."/>
        </authorList>
    </citation>
    <scope>NUCLEOTIDE SEQUENCE [LARGE SCALE GENOMIC DNA]</scope>
    <source>
        <strain evidence="9 10">ALL</strain>
    </source>
</reference>
<comment type="function">
    <text evidence="7">Catalyzes the dehydration of the S-form of NAD(P)HX at the expense of ATP, which is converted to ADP. Together with NAD(P)HX epimerase, which catalyzes the epimerization of the S- and R-forms, the enzyme allows the repair of both epimers of NAD(P)HX, a damaged form of NAD(P)H that is a result of enzymatic or heat-dependent hydration.</text>
</comment>
<dbReference type="STRING" id="34508.A0A4U5MHC0"/>
<keyword evidence="7" id="KW-0597">Phosphoprotein</keyword>
<evidence type="ECO:0000313" key="10">
    <source>
        <dbReference type="Proteomes" id="UP000298663"/>
    </source>
</evidence>
<reference evidence="9 10" key="1">
    <citation type="journal article" date="2015" name="Genome Biol.">
        <title>Comparative genomics of Steinernema reveals deeply conserved gene regulatory networks.</title>
        <authorList>
            <person name="Dillman A.R."/>
            <person name="Macchietto M."/>
            <person name="Porter C.F."/>
            <person name="Rogers A."/>
            <person name="Williams B."/>
            <person name="Antoshechkin I."/>
            <person name="Lee M.M."/>
            <person name="Goodwin Z."/>
            <person name="Lu X."/>
            <person name="Lewis E.E."/>
            <person name="Goodrich-Blair H."/>
            <person name="Stock S.P."/>
            <person name="Adams B.J."/>
            <person name="Sternberg P.W."/>
            <person name="Mortazavi A."/>
        </authorList>
    </citation>
    <scope>NUCLEOTIDE SEQUENCE [LARGE SCALE GENOMIC DNA]</scope>
    <source>
        <strain evidence="9 10">ALL</strain>
    </source>
</reference>
<dbReference type="PANTHER" id="PTHR12592:SF0">
    <property type="entry name" value="ATP-DEPENDENT (S)-NAD(P)H-HYDRATE DEHYDRATASE"/>
    <property type="match status" value="1"/>
</dbReference>
<dbReference type="PROSITE" id="PS51383">
    <property type="entry name" value="YJEF_C_3"/>
    <property type="match status" value="1"/>
</dbReference>
<evidence type="ECO:0000256" key="1">
    <source>
        <dbReference type="ARBA" id="ARBA00022741"/>
    </source>
</evidence>
<evidence type="ECO:0000256" key="6">
    <source>
        <dbReference type="ARBA" id="ARBA00047472"/>
    </source>
</evidence>
<gene>
    <name evidence="9" type="ORF">L596_024536</name>
</gene>
<protein>
    <recommendedName>
        <fullName evidence="7">ATP-dependent (S)-NAD(P)H-hydrate dehydratase</fullName>
        <ecNumber evidence="7">4.2.1.93</ecNumber>
    </recommendedName>
    <alternativeName>
        <fullName evidence="7">ATP-dependent NAD(P)HX dehydratase</fullName>
    </alternativeName>
</protein>
<keyword evidence="5 7" id="KW-0456">Lyase</keyword>
<feature type="binding site" evidence="7">
    <location>
        <begin position="156"/>
        <end position="162"/>
    </location>
    <ligand>
        <name>(6S)-NADPHX</name>
        <dbReference type="ChEBI" id="CHEBI:64076"/>
    </ligand>
</feature>
<dbReference type="InterPro" id="IPR000631">
    <property type="entry name" value="CARKD"/>
</dbReference>
<dbReference type="AlphaFoldDB" id="A0A4U5MHC0"/>
<comment type="cofactor">
    <cofactor evidence="7">
        <name>Mg(2+)</name>
        <dbReference type="ChEBI" id="CHEBI:18420"/>
    </cofactor>
</comment>
<dbReference type="NCBIfam" id="TIGR00196">
    <property type="entry name" value="yjeF_cterm"/>
    <property type="match status" value="1"/>
</dbReference>
<dbReference type="Gene3D" id="3.40.1190.20">
    <property type="match status" value="1"/>
</dbReference>
<evidence type="ECO:0000256" key="4">
    <source>
        <dbReference type="ARBA" id="ARBA00023027"/>
    </source>
</evidence>
<evidence type="ECO:0000313" key="9">
    <source>
        <dbReference type="EMBL" id="TKR68572.1"/>
    </source>
</evidence>
<evidence type="ECO:0000256" key="2">
    <source>
        <dbReference type="ARBA" id="ARBA00022840"/>
    </source>
</evidence>
<dbReference type="Proteomes" id="UP000298663">
    <property type="component" value="Unassembled WGS sequence"/>
</dbReference>
<keyword evidence="1 7" id="KW-0547">Nucleotide-binding</keyword>
<evidence type="ECO:0000256" key="7">
    <source>
        <dbReference type="HAMAP-Rule" id="MF_03157"/>
    </source>
</evidence>
<feature type="domain" description="YjeF C-terminal" evidence="8">
    <location>
        <begin position="9"/>
        <end position="287"/>
    </location>
</feature>
<dbReference type="SUPFAM" id="SSF53613">
    <property type="entry name" value="Ribokinase-like"/>
    <property type="match status" value="1"/>
</dbReference>
<feature type="binding site" evidence="7">
    <location>
        <position position="102"/>
    </location>
    <ligand>
        <name>(6S)-NADPHX</name>
        <dbReference type="ChEBI" id="CHEBI:64076"/>
    </ligand>
</feature>
<keyword evidence="4 7" id="KW-0520">NAD</keyword>
<dbReference type="EC" id="4.2.1.93" evidence="7"/>
<dbReference type="GO" id="GO:0046496">
    <property type="term" value="P:nicotinamide nucleotide metabolic process"/>
    <property type="evidence" value="ECO:0007669"/>
    <property type="project" value="UniProtKB-UniRule"/>
</dbReference>
<dbReference type="EMBL" id="AZBU02000008">
    <property type="protein sequence ID" value="TKR68572.1"/>
    <property type="molecule type" value="Genomic_DNA"/>
</dbReference>
<dbReference type="InterPro" id="IPR029056">
    <property type="entry name" value="Ribokinase-like"/>
</dbReference>
<comment type="similarity">
    <text evidence="7">Belongs to the NnrD/CARKD family.</text>
</comment>
<dbReference type="Pfam" id="PF01256">
    <property type="entry name" value="Carb_kinase"/>
    <property type="match status" value="1"/>
</dbReference>
<keyword evidence="10" id="KW-1185">Reference proteome</keyword>
<keyword evidence="3" id="KW-0521">NADP</keyword>
<comment type="catalytic activity">
    <reaction evidence="7">
        <text>(6S)-NADHX + ATP = ADP + phosphate + NADH + H(+)</text>
        <dbReference type="Rhea" id="RHEA:19017"/>
        <dbReference type="ChEBI" id="CHEBI:15378"/>
        <dbReference type="ChEBI" id="CHEBI:30616"/>
        <dbReference type="ChEBI" id="CHEBI:43474"/>
        <dbReference type="ChEBI" id="CHEBI:57945"/>
        <dbReference type="ChEBI" id="CHEBI:64074"/>
        <dbReference type="ChEBI" id="CHEBI:456216"/>
        <dbReference type="EC" id="4.2.1.93"/>
    </reaction>
</comment>
<dbReference type="GO" id="GO:0047453">
    <property type="term" value="F:ATP-dependent NAD(P)H-hydrate dehydratase activity"/>
    <property type="evidence" value="ECO:0007669"/>
    <property type="project" value="UniProtKB-UniRule"/>
</dbReference>
<dbReference type="HAMAP" id="MF_01965">
    <property type="entry name" value="NADHX_dehydratase"/>
    <property type="match status" value="1"/>
</dbReference>
<comment type="caution">
    <text evidence="9">The sequence shown here is derived from an EMBL/GenBank/DDBJ whole genome shotgun (WGS) entry which is preliminary data.</text>
</comment>
<evidence type="ECO:0000256" key="3">
    <source>
        <dbReference type="ARBA" id="ARBA00022857"/>
    </source>
</evidence>
<dbReference type="GO" id="GO:0110051">
    <property type="term" value="P:metabolite repair"/>
    <property type="evidence" value="ECO:0007669"/>
    <property type="project" value="TreeGrafter"/>
</dbReference>
<evidence type="ECO:0000259" key="8">
    <source>
        <dbReference type="PROSITE" id="PS51383"/>
    </source>
</evidence>
<keyword evidence="2 7" id="KW-0067">ATP-binding</keyword>
<organism evidence="9 10">
    <name type="scientific">Steinernema carpocapsae</name>
    <name type="common">Entomopathogenic nematode</name>
    <dbReference type="NCBI Taxonomy" id="34508"/>
    <lineage>
        <taxon>Eukaryota</taxon>
        <taxon>Metazoa</taxon>
        <taxon>Ecdysozoa</taxon>
        <taxon>Nematoda</taxon>
        <taxon>Chromadorea</taxon>
        <taxon>Rhabditida</taxon>
        <taxon>Tylenchina</taxon>
        <taxon>Panagrolaimomorpha</taxon>
        <taxon>Strongyloidoidea</taxon>
        <taxon>Steinernematidae</taxon>
        <taxon>Steinernema</taxon>
    </lineage>
</organism>
<feature type="binding site" evidence="7">
    <location>
        <begin position="194"/>
        <end position="198"/>
    </location>
    <ligand>
        <name>ATP</name>
        <dbReference type="ChEBI" id="CHEBI:30616"/>
    </ligand>
</feature>
<accession>A0A4U5MHC0</accession>
<dbReference type="CDD" id="cd01171">
    <property type="entry name" value="YXKO-related"/>
    <property type="match status" value="1"/>
</dbReference>